<keyword evidence="3" id="KW-1185">Reference proteome</keyword>
<accession>A0AA88AJF9</accession>
<name>A0AA88AJF9_FICCA</name>
<feature type="compositionally biased region" description="Pro residues" evidence="1">
    <location>
        <begin position="37"/>
        <end position="56"/>
    </location>
</feature>
<sequence length="87" mass="9641">MLHSALVRVDSGTRGPQDPEFPPPENGYYPEYTPYDPRAPPPPPPPPPAPPLPMPPHYTYSEPGFQQQPPHIDPYYGSESDGQCSIM</sequence>
<reference evidence="2" key="1">
    <citation type="submission" date="2023-07" db="EMBL/GenBank/DDBJ databases">
        <title>draft genome sequence of fig (Ficus carica).</title>
        <authorList>
            <person name="Takahashi T."/>
            <person name="Nishimura K."/>
        </authorList>
    </citation>
    <scope>NUCLEOTIDE SEQUENCE</scope>
</reference>
<dbReference type="Proteomes" id="UP001187192">
    <property type="component" value="Unassembled WGS sequence"/>
</dbReference>
<comment type="caution">
    <text evidence="2">The sequence shown here is derived from an EMBL/GenBank/DDBJ whole genome shotgun (WGS) entry which is preliminary data.</text>
</comment>
<evidence type="ECO:0000313" key="2">
    <source>
        <dbReference type="EMBL" id="GMN51742.1"/>
    </source>
</evidence>
<feature type="region of interest" description="Disordered" evidence="1">
    <location>
        <begin position="1"/>
        <end position="87"/>
    </location>
</feature>
<evidence type="ECO:0000313" key="3">
    <source>
        <dbReference type="Proteomes" id="UP001187192"/>
    </source>
</evidence>
<dbReference type="EMBL" id="BTGU01000038">
    <property type="protein sequence ID" value="GMN51742.1"/>
    <property type="molecule type" value="Genomic_DNA"/>
</dbReference>
<dbReference type="AlphaFoldDB" id="A0AA88AJF9"/>
<protein>
    <submittedName>
        <fullName evidence="2">Uncharacterized protein</fullName>
    </submittedName>
</protein>
<proteinExistence type="predicted"/>
<evidence type="ECO:0000256" key="1">
    <source>
        <dbReference type="SAM" id="MobiDB-lite"/>
    </source>
</evidence>
<gene>
    <name evidence="2" type="ORF">TIFTF001_020891</name>
</gene>
<organism evidence="2 3">
    <name type="scientific">Ficus carica</name>
    <name type="common">Common fig</name>
    <dbReference type="NCBI Taxonomy" id="3494"/>
    <lineage>
        <taxon>Eukaryota</taxon>
        <taxon>Viridiplantae</taxon>
        <taxon>Streptophyta</taxon>
        <taxon>Embryophyta</taxon>
        <taxon>Tracheophyta</taxon>
        <taxon>Spermatophyta</taxon>
        <taxon>Magnoliopsida</taxon>
        <taxon>eudicotyledons</taxon>
        <taxon>Gunneridae</taxon>
        <taxon>Pentapetalae</taxon>
        <taxon>rosids</taxon>
        <taxon>fabids</taxon>
        <taxon>Rosales</taxon>
        <taxon>Moraceae</taxon>
        <taxon>Ficeae</taxon>
        <taxon>Ficus</taxon>
    </lineage>
</organism>